<name>A0A8J3RI49_9ACTN</name>
<evidence type="ECO:0000313" key="3">
    <source>
        <dbReference type="Proteomes" id="UP000616724"/>
    </source>
</evidence>
<dbReference type="AlphaFoldDB" id="A0A8J3RI49"/>
<dbReference type="RefSeq" id="WP_203890774.1">
    <property type="nucleotide sequence ID" value="NZ_BOOH01000019.1"/>
</dbReference>
<gene>
    <name evidence="2" type="ORF">Plo01_25910</name>
</gene>
<sequence>MIPTRRELGHCRDCRRLILWTITDLNKRMPVDPEPDPEGNQAVWRDGPRIWRARSLDGRGAPELREWEDRFKPHFATCPARQAQMAIPGLATVTRLDDRRRAQTRTPHP</sequence>
<feature type="region of interest" description="Disordered" evidence="1">
    <location>
        <begin position="89"/>
        <end position="109"/>
    </location>
</feature>
<comment type="caution">
    <text evidence="2">The sequence shown here is derived from an EMBL/GenBank/DDBJ whole genome shotgun (WGS) entry which is preliminary data.</text>
</comment>
<reference evidence="2 3" key="1">
    <citation type="submission" date="2021-01" db="EMBL/GenBank/DDBJ databases">
        <title>Whole genome shotgun sequence of Planobispora longispora NBRC 13918.</title>
        <authorList>
            <person name="Komaki H."/>
            <person name="Tamura T."/>
        </authorList>
    </citation>
    <scope>NUCLEOTIDE SEQUENCE [LARGE SCALE GENOMIC DNA]</scope>
    <source>
        <strain evidence="2 3">NBRC 13918</strain>
    </source>
</reference>
<accession>A0A8J3RI49</accession>
<dbReference type="EMBL" id="BOOH01000019">
    <property type="protein sequence ID" value="GIH76162.1"/>
    <property type="molecule type" value="Genomic_DNA"/>
</dbReference>
<organism evidence="2 3">
    <name type="scientific">Planobispora longispora</name>
    <dbReference type="NCBI Taxonomy" id="28887"/>
    <lineage>
        <taxon>Bacteria</taxon>
        <taxon>Bacillati</taxon>
        <taxon>Actinomycetota</taxon>
        <taxon>Actinomycetes</taxon>
        <taxon>Streptosporangiales</taxon>
        <taxon>Streptosporangiaceae</taxon>
        <taxon>Planobispora</taxon>
    </lineage>
</organism>
<dbReference type="Proteomes" id="UP000616724">
    <property type="component" value="Unassembled WGS sequence"/>
</dbReference>
<evidence type="ECO:0000256" key="1">
    <source>
        <dbReference type="SAM" id="MobiDB-lite"/>
    </source>
</evidence>
<keyword evidence="3" id="KW-1185">Reference proteome</keyword>
<proteinExistence type="predicted"/>
<protein>
    <submittedName>
        <fullName evidence="2">Uncharacterized protein</fullName>
    </submittedName>
</protein>
<evidence type="ECO:0000313" key="2">
    <source>
        <dbReference type="EMBL" id="GIH76162.1"/>
    </source>
</evidence>